<name>A0A0E9Y231_ANGAN</name>
<proteinExistence type="predicted"/>
<dbReference type="EMBL" id="GBXM01000509">
    <property type="protein sequence ID" value="JAI08069.1"/>
    <property type="molecule type" value="Transcribed_RNA"/>
</dbReference>
<evidence type="ECO:0000313" key="1">
    <source>
        <dbReference type="EMBL" id="JAI08069.1"/>
    </source>
</evidence>
<protein>
    <submittedName>
        <fullName evidence="1">Uncharacterized protein</fullName>
    </submittedName>
</protein>
<sequence length="71" mass="7471">MSSICKKSSLVLGSTVWTSFTDSEILTSSFLQTSSNCSFRSETDFLTASKEPCGLTAMLGKSPGPGGAQRD</sequence>
<organism evidence="1">
    <name type="scientific">Anguilla anguilla</name>
    <name type="common">European freshwater eel</name>
    <name type="synonym">Muraena anguilla</name>
    <dbReference type="NCBI Taxonomy" id="7936"/>
    <lineage>
        <taxon>Eukaryota</taxon>
        <taxon>Metazoa</taxon>
        <taxon>Chordata</taxon>
        <taxon>Craniata</taxon>
        <taxon>Vertebrata</taxon>
        <taxon>Euteleostomi</taxon>
        <taxon>Actinopterygii</taxon>
        <taxon>Neopterygii</taxon>
        <taxon>Teleostei</taxon>
        <taxon>Anguilliformes</taxon>
        <taxon>Anguillidae</taxon>
        <taxon>Anguilla</taxon>
    </lineage>
</organism>
<reference evidence="1" key="1">
    <citation type="submission" date="2014-11" db="EMBL/GenBank/DDBJ databases">
        <authorList>
            <person name="Amaro Gonzalez C."/>
        </authorList>
    </citation>
    <scope>NUCLEOTIDE SEQUENCE</scope>
</reference>
<reference evidence="1" key="2">
    <citation type="journal article" date="2015" name="Fish Shellfish Immunol.">
        <title>Early steps in the European eel (Anguilla anguilla)-Vibrio vulnificus interaction in the gills: Role of the RtxA13 toxin.</title>
        <authorList>
            <person name="Callol A."/>
            <person name="Pajuelo D."/>
            <person name="Ebbesson L."/>
            <person name="Teles M."/>
            <person name="MacKenzie S."/>
            <person name="Amaro C."/>
        </authorList>
    </citation>
    <scope>NUCLEOTIDE SEQUENCE</scope>
</reference>
<dbReference type="AlphaFoldDB" id="A0A0E9Y231"/>
<accession>A0A0E9Y231</accession>